<accession>A0A1W1C270</accession>
<dbReference type="FunFam" id="3.40.50.720:FF:000033">
    <property type="entry name" value="Adenylyltransferase and sulfurtransferase MOCS3"/>
    <property type="match status" value="1"/>
</dbReference>
<feature type="domain" description="THIF-type NAD/FAD binding fold" evidence="4">
    <location>
        <begin position="9"/>
        <end position="241"/>
    </location>
</feature>
<evidence type="ECO:0000313" key="5">
    <source>
        <dbReference type="EMBL" id="SFV59930.1"/>
    </source>
</evidence>
<keyword evidence="5" id="KW-0548">Nucleotidyltransferase</keyword>
<dbReference type="InterPro" id="IPR045886">
    <property type="entry name" value="ThiF/MoeB/HesA"/>
</dbReference>
<reference evidence="5" key="1">
    <citation type="submission" date="2016-10" db="EMBL/GenBank/DDBJ databases">
        <authorList>
            <person name="de Groot N.N."/>
        </authorList>
    </citation>
    <scope>NUCLEOTIDE SEQUENCE</scope>
</reference>
<proteinExistence type="predicted"/>
<dbReference type="InterPro" id="IPR035985">
    <property type="entry name" value="Ubiquitin-activating_enz"/>
</dbReference>
<dbReference type="GO" id="GO:0005524">
    <property type="term" value="F:ATP binding"/>
    <property type="evidence" value="ECO:0007669"/>
    <property type="project" value="UniProtKB-KW"/>
</dbReference>
<dbReference type="EMBL" id="FPHJ01000027">
    <property type="protein sequence ID" value="SFV59930.1"/>
    <property type="molecule type" value="Genomic_DNA"/>
</dbReference>
<evidence type="ECO:0000256" key="2">
    <source>
        <dbReference type="ARBA" id="ARBA00022741"/>
    </source>
</evidence>
<keyword evidence="3" id="KW-0067">ATP-binding</keyword>
<keyword evidence="2" id="KW-0547">Nucleotide-binding</keyword>
<evidence type="ECO:0000256" key="1">
    <source>
        <dbReference type="ARBA" id="ARBA00022679"/>
    </source>
</evidence>
<gene>
    <name evidence="5" type="ORF">MNB_SUP05-5-654</name>
</gene>
<name>A0A1W1C270_9ZZZZ</name>
<dbReference type="GO" id="GO:0016779">
    <property type="term" value="F:nucleotidyltransferase activity"/>
    <property type="evidence" value="ECO:0007669"/>
    <property type="project" value="UniProtKB-KW"/>
</dbReference>
<dbReference type="InterPro" id="IPR000594">
    <property type="entry name" value="ThiF_NAD_FAD-bd"/>
</dbReference>
<dbReference type="SUPFAM" id="SSF69572">
    <property type="entry name" value="Activating enzymes of the ubiquitin-like proteins"/>
    <property type="match status" value="1"/>
</dbReference>
<dbReference type="Pfam" id="PF00899">
    <property type="entry name" value="ThiF"/>
    <property type="match status" value="1"/>
</dbReference>
<protein>
    <submittedName>
        <fullName evidence="5">Sulfur carrier protein adenylyltransferase ThiF</fullName>
    </submittedName>
</protein>
<evidence type="ECO:0000256" key="3">
    <source>
        <dbReference type="ARBA" id="ARBA00022840"/>
    </source>
</evidence>
<sequence length="245" mass="27208">MNDEQLERYSKQIMLPQVDIKGQEKLLNSTVLIVGLGGLGSPTALYLASAGVGKLILADFDTVDLSNLQRQIIHSQNDIGDLKVNSALKKIKNINNDIKIETLVDINEKTLQQAINMSDIVLDGTDNFKSRFMINKYCFFAKTPLVSASVIRFEGQLSVYKPWLKDQPCYQCLYSPNESEDKNCVTNGIIAPMAGVLGSFQALEAIKVLLDLEHLLGKLLLIDGLQTNFRIVNVKKDSNCNICNK</sequence>
<dbReference type="AlphaFoldDB" id="A0A1W1C270"/>
<keyword evidence="1 5" id="KW-0808">Transferase</keyword>
<dbReference type="GO" id="GO:0008641">
    <property type="term" value="F:ubiquitin-like modifier activating enzyme activity"/>
    <property type="evidence" value="ECO:0007669"/>
    <property type="project" value="InterPro"/>
</dbReference>
<dbReference type="NCBIfam" id="NF004281">
    <property type="entry name" value="PRK05690.1"/>
    <property type="match status" value="1"/>
</dbReference>
<dbReference type="GO" id="GO:0005829">
    <property type="term" value="C:cytosol"/>
    <property type="evidence" value="ECO:0007669"/>
    <property type="project" value="TreeGrafter"/>
</dbReference>
<dbReference type="PANTHER" id="PTHR10953">
    <property type="entry name" value="UBIQUITIN-ACTIVATING ENZYME E1"/>
    <property type="match status" value="1"/>
</dbReference>
<dbReference type="GO" id="GO:0004792">
    <property type="term" value="F:thiosulfate-cyanide sulfurtransferase activity"/>
    <property type="evidence" value="ECO:0007669"/>
    <property type="project" value="TreeGrafter"/>
</dbReference>
<dbReference type="PANTHER" id="PTHR10953:SF102">
    <property type="entry name" value="ADENYLYLTRANSFERASE AND SULFURTRANSFERASE MOCS3"/>
    <property type="match status" value="1"/>
</dbReference>
<organism evidence="5">
    <name type="scientific">hydrothermal vent metagenome</name>
    <dbReference type="NCBI Taxonomy" id="652676"/>
    <lineage>
        <taxon>unclassified sequences</taxon>
        <taxon>metagenomes</taxon>
        <taxon>ecological metagenomes</taxon>
    </lineage>
</organism>
<dbReference type="CDD" id="cd00757">
    <property type="entry name" value="ThiF_MoeB_HesA_family"/>
    <property type="match status" value="1"/>
</dbReference>
<evidence type="ECO:0000259" key="4">
    <source>
        <dbReference type="Pfam" id="PF00899"/>
    </source>
</evidence>
<dbReference type="Gene3D" id="3.40.50.720">
    <property type="entry name" value="NAD(P)-binding Rossmann-like Domain"/>
    <property type="match status" value="1"/>
</dbReference>
<dbReference type="GO" id="GO:0008146">
    <property type="term" value="F:sulfotransferase activity"/>
    <property type="evidence" value="ECO:0007669"/>
    <property type="project" value="TreeGrafter"/>
</dbReference>